<evidence type="ECO:0000259" key="14">
    <source>
        <dbReference type="PROSITE" id="PS50113"/>
    </source>
</evidence>
<feature type="domain" description="PAC" evidence="14">
    <location>
        <begin position="84"/>
        <end position="140"/>
    </location>
</feature>
<dbReference type="GO" id="GO:0009927">
    <property type="term" value="F:histidine phosphotransfer kinase activity"/>
    <property type="evidence" value="ECO:0007669"/>
    <property type="project" value="TreeGrafter"/>
</dbReference>
<dbReference type="CDD" id="cd16922">
    <property type="entry name" value="HATPase_EvgS-ArcB-TorS-like"/>
    <property type="match status" value="1"/>
</dbReference>
<dbReference type="Gene3D" id="3.30.450.20">
    <property type="entry name" value="PAS domain"/>
    <property type="match status" value="3"/>
</dbReference>
<evidence type="ECO:0000256" key="1">
    <source>
        <dbReference type="ARBA" id="ARBA00000085"/>
    </source>
</evidence>
<dbReference type="RefSeq" id="WP_091932287.1">
    <property type="nucleotide sequence ID" value="NZ_FOUJ01000001.1"/>
</dbReference>
<comment type="subcellular location">
    <subcellularLocation>
        <location evidence="2">Membrane</location>
    </subcellularLocation>
</comment>
<accession>A0A1I4NYD0</accession>
<evidence type="ECO:0000256" key="2">
    <source>
        <dbReference type="ARBA" id="ARBA00004370"/>
    </source>
</evidence>
<organism evidence="15 16">
    <name type="scientific">Methanolobus profundi</name>
    <dbReference type="NCBI Taxonomy" id="487685"/>
    <lineage>
        <taxon>Archaea</taxon>
        <taxon>Methanobacteriati</taxon>
        <taxon>Methanobacteriota</taxon>
        <taxon>Stenosarchaea group</taxon>
        <taxon>Methanomicrobia</taxon>
        <taxon>Methanosarcinales</taxon>
        <taxon>Methanosarcinaceae</taxon>
        <taxon>Methanolobus</taxon>
    </lineage>
</organism>
<dbReference type="OrthoDB" id="342253at2157"/>
<dbReference type="SMART" id="SM00388">
    <property type="entry name" value="HisKA"/>
    <property type="match status" value="1"/>
</dbReference>
<dbReference type="SUPFAM" id="SSF55874">
    <property type="entry name" value="ATPase domain of HSP90 chaperone/DNA topoisomerase II/histidine kinase"/>
    <property type="match status" value="1"/>
</dbReference>
<keyword evidence="10" id="KW-0472">Membrane</keyword>
<keyword evidence="11" id="KW-0131">Cell cycle</keyword>
<dbReference type="PANTHER" id="PTHR43047:SF72">
    <property type="entry name" value="OSMOSENSING HISTIDINE PROTEIN KINASE SLN1"/>
    <property type="match status" value="1"/>
</dbReference>
<keyword evidence="16" id="KW-1185">Reference proteome</keyword>
<dbReference type="FunFam" id="1.10.287.130:FF:000038">
    <property type="entry name" value="Sensory transduction histidine kinase"/>
    <property type="match status" value="1"/>
</dbReference>
<dbReference type="PROSITE" id="PS50109">
    <property type="entry name" value="HIS_KIN"/>
    <property type="match status" value="1"/>
</dbReference>
<evidence type="ECO:0000256" key="7">
    <source>
        <dbReference type="ARBA" id="ARBA00022777"/>
    </source>
</evidence>
<name>A0A1I4NYD0_9EURY</name>
<dbReference type="PROSITE" id="PS50113">
    <property type="entry name" value="PAC"/>
    <property type="match status" value="1"/>
</dbReference>
<dbReference type="SUPFAM" id="SSF47384">
    <property type="entry name" value="Homodimeric domain of signal transducing histidine kinase"/>
    <property type="match status" value="1"/>
</dbReference>
<evidence type="ECO:0000256" key="8">
    <source>
        <dbReference type="ARBA" id="ARBA00022840"/>
    </source>
</evidence>
<dbReference type="Pfam" id="PF02518">
    <property type="entry name" value="HATPase_c"/>
    <property type="match status" value="1"/>
</dbReference>
<dbReference type="InterPro" id="IPR003594">
    <property type="entry name" value="HATPase_dom"/>
</dbReference>
<evidence type="ECO:0000256" key="10">
    <source>
        <dbReference type="ARBA" id="ARBA00023136"/>
    </source>
</evidence>
<evidence type="ECO:0000256" key="3">
    <source>
        <dbReference type="ARBA" id="ARBA00012438"/>
    </source>
</evidence>
<gene>
    <name evidence="15" type="ORF">SAMN04488696_0328</name>
</gene>
<dbReference type="FunFam" id="3.30.565.10:FF:000010">
    <property type="entry name" value="Sensor histidine kinase RcsC"/>
    <property type="match status" value="1"/>
</dbReference>
<evidence type="ECO:0000256" key="5">
    <source>
        <dbReference type="ARBA" id="ARBA00022679"/>
    </source>
</evidence>
<evidence type="ECO:0000256" key="11">
    <source>
        <dbReference type="ARBA" id="ARBA00023306"/>
    </source>
</evidence>
<evidence type="ECO:0000256" key="9">
    <source>
        <dbReference type="ARBA" id="ARBA00023012"/>
    </source>
</evidence>
<dbReference type="InterPro" id="IPR005467">
    <property type="entry name" value="His_kinase_dom"/>
</dbReference>
<dbReference type="SMART" id="SM00091">
    <property type="entry name" value="PAS"/>
    <property type="match status" value="3"/>
</dbReference>
<dbReference type="InterPro" id="IPR035965">
    <property type="entry name" value="PAS-like_dom_sf"/>
</dbReference>
<dbReference type="Proteomes" id="UP000198535">
    <property type="component" value="Unassembled WGS sequence"/>
</dbReference>
<feature type="domain" description="Histidine kinase" evidence="12">
    <location>
        <begin position="400"/>
        <end position="619"/>
    </location>
</feature>
<dbReference type="PRINTS" id="PR00344">
    <property type="entry name" value="BCTRLSENSOR"/>
</dbReference>
<proteinExistence type="predicted"/>
<dbReference type="SMART" id="SM00387">
    <property type="entry name" value="HATPase_c"/>
    <property type="match status" value="1"/>
</dbReference>
<evidence type="ECO:0000313" key="15">
    <source>
        <dbReference type="EMBL" id="SFM20317.1"/>
    </source>
</evidence>
<dbReference type="CDD" id="cd00130">
    <property type="entry name" value="PAS"/>
    <property type="match status" value="2"/>
</dbReference>
<reference evidence="16" key="1">
    <citation type="submission" date="2016-10" db="EMBL/GenBank/DDBJ databases">
        <authorList>
            <person name="Varghese N."/>
            <person name="Submissions S."/>
        </authorList>
    </citation>
    <scope>NUCLEOTIDE SEQUENCE [LARGE SCALE GENOMIC DNA]</scope>
    <source>
        <strain evidence="16">Mob M</strain>
    </source>
</reference>
<evidence type="ECO:0000313" key="16">
    <source>
        <dbReference type="Proteomes" id="UP000198535"/>
    </source>
</evidence>
<dbReference type="Gene3D" id="3.30.565.10">
    <property type="entry name" value="Histidine kinase-like ATPase, C-terminal domain"/>
    <property type="match status" value="1"/>
</dbReference>
<keyword evidence="5" id="KW-0808">Transferase</keyword>
<evidence type="ECO:0000256" key="4">
    <source>
        <dbReference type="ARBA" id="ARBA00022553"/>
    </source>
</evidence>
<dbReference type="Pfam" id="PF08448">
    <property type="entry name" value="PAS_4"/>
    <property type="match status" value="1"/>
</dbReference>
<keyword evidence="9" id="KW-0902">Two-component regulatory system</keyword>
<keyword evidence="6" id="KW-0547">Nucleotide-binding</keyword>
<dbReference type="InterPro" id="IPR013656">
    <property type="entry name" value="PAS_4"/>
</dbReference>
<protein>
    <recommendedName>
        <fullName evidence="3">histidine kinase</fullName>
        <ecNumber evidence="3">2.7.13.3</ecNumber>
    </recommendedName>
</protein>
<dbReference type="AlphaFoldDB" id="A0A1I4NYD0"/>
<dbReference type="Gene3D" id="1.10.287.130">
    <property type="match status" value="1"/>
</dbReference>
<feature type="domain" description="PAS" evidence="13">
    <location>
        <begin position="15"/>
        <end position="85"/>
    </location>
</feature>
<dbReference type="EC" id="2.7.13.3" evidence="3"/>
<dbReference type="GO" id="GO:0005524">
    <property type="term" value="F:ATP binding"/>
    <property type="evidence" value="ECO:0007669"/>
    <property type="project" value="UniProtKB-KW"/>
</dbReference>
<sequence length="619" mass="70859">MNVLEIEKEAKIHSNITLFEGLLNSVPELVFFKDKDGRFIACNVAYADSFKLSIEDIIGKNDYDLHSKEEADHFSSIDKMVMEQRKDIRNEEWTTFANGKRMFLETYKAPLYTKQGNCIGLLGVSRDITLQKEKEEELIRSHEQLISILEAFDQPAYVADPETYELLFANRIIKEQMGNDIIGKKCYEILQDMDSPCPFCTNHLIFGEKLGRTHIWEFRNSKNQRWYRCIDKAIEWPDGRMVRFEIAVDVHNEKLAMEALQEKEEKYRTYVNISPHPIFVIDGSENFVDINPAACNVTGYSEEEILKMTPQDFFVEGNEQLYTLNFEKLTNEGKMSEEMPFRKNDGTVFYLDVQAVRIPNNRYLAICTDITEKKRSEDILLKAKIDAENANRTKSEFLANMSHELRTPLNSVIGFADIILHGVAGDINEKQSAYLENISGSGKHLLNIINDILDISKIESGNMKIFKDNVPVYEIFNEVISTLHHLADKKDIHIEMKSVPEEIYAYADRAKLKQILFNLVGNSIKFTDNTGSITLSTELKDGYIHISVRDTGIGIPPEQQKRLFDPFVQLDSSESRKYEGTGLGLALSKELVRMHGGTIWAESKPGKGSVFTFTVPLFK</sequence>
<dbReference type="NCBIfam" id="TIGR00229">
    <property type="entry name" value="sensory_box"/>
    <property type="match status" value="2"/>
</dbReference>
<dbReference type="EMBL" id="FOUJ01000001">
    <property type="protein sequence ID" value="SFM20317.1"/>
    <property type="molecule type" value="Genomic_DNA"/>
</dbReference>
<dbReference type="InterPro" id="IPR036097">
    <property type="entry name" value="HisK_dim/P_sf"/>
</dbReference>
<dbReference type="InterPro" id="IPR036890">
    <property type="entry name" value="HATPase_C_sf"/>
</dbReference>
<evidence type="ECO:0000259" key="12">
    <source>
        <dbReference type="PROSITE" id="PS50109"/>
    </source>
</evidence>
<dbReference type="Pfam" id="PF13426">
    <property type="entry name" value="PAS_9"/>
    <property type="match status" value="1"/>
</dbReference>
<keyword evidence="8" id="KW-0067">ATP-binding</keyword>
<dbReference type="Pfam" id="PF00512">
    <property type="entry name" value="HisKA"/>
    <property type="match status" value="1"/>
</dbReference>
<dbReference type="GO" id="GO:0000155">
    <property type="term" value="F:phosphorelay sensor kinase activity"/>
    <property type="evidence" value="ECO:0007669"/>
    <property type="project" value="InterPro"/>
</dbReference>
<dbReference type="InterPro" id="IPR004358">
    <property type="entry name" value="Sig_transdc_His_kin-like_C"/>
</dbReference>
<feature type="domain" description="PAS" evidence="13">
    <location>
        <begin position="263"/>
        <end position="306"/>
    </location>
</feature>
<evidence type="ECO:0000259" key="13">
    <source>
        <dbReference type="PROSITE" id="PS50112"/>
    </source>
</evidence>
<comment type="catalytic activity">
    <reaction evidence="1">
        <text>ATP + protein L-histidine = ADP + protein N-phospho-L-histidine.</text>
        <dbReference type="EC" id="2.7.13.3"/>
    </reaction>
</comment>
<keyword evidence="4" id="KW-0597">Phosphoprotein</keyword>
<keyword evidence="7" id="KW-0418">Kinase</keyword>
<dbReference type="PANTHER" id="PTHR43047">
    <property type="entry name" value="TWO-COMPONENT HISTIDINE PROTEIN KINASE"/>
    <property type="match status" value="1"/>
</dbReference>
<dbReference type="STRING" id="487685.SAMN04488696_0328"/>
<dbReference type="InterPro" id="IPR000014">
    <property type="entry name" value="PAS"/>
</dbReference>
<dbReference type="GO" id="GO:0005886">
    <property type="term" value="C:plasma membrane"/>
    <property type="evidence" value="ECO:0007669"/>
    <property type="project" value="TreeGrafter"/>
</dbReference>
<dbReference type="CDD" id="cd00082">
    <property type="entry name" value="HisKA"/>
    <property type="match status" value="1"/>
</dbReference>
<dbReference type="InterPro" id="IPR003661">
    <property type="entry name" value="HisK_dim/P_dom"/>
</dbReference>
<dbReference type="PROSITE" id="PS50112">
    <property type="entry name" value="PAS"/>
    <property type="match status" value="2"/>
</dbReference>
<evidence type="ECO:0000256" key="6">
    <source>
        <dbReference type="ARBA" id="ARBA00022741"/>
    </source>
</evidence>
<dbReference type="SUPFAM" id="SSF55785">
    <property type="entry name" value="PYP-like sensor domain (PAS domain)"/>
    <property type="match status" value="3"/>
</dbReference>
<dbReference type="InterPro" id="IPR000700">
    <property type="entry name" value="PAS-assoc_C"/>
</dbReference>